<dbReference type="EMBL" id="CP045484">
    <property type="protein sequence ID" value="QGR17654.1"/>
    <property type="molecule type" value="Genomic_DNA"/>
</dbReference>
<dbReference type="KEGG" id="soh:D1869_11070"/>
<evidence type="ECO:0000313" key="2">
    <source>
        <dbReference type="EMBL" id="QGR17654.1"/>
    </source>
</evidence>
<keyword evidence="3" id="KW-1185">Reference proteome</keyword>
<dbReference type="EMBL" id="JACHFY010000004">
    <property type="protein sequence ID" value="MBB5253330.1"/>
    <property type="molecule type" value="Genomic_DNA"/>
</dbReference>
<accession>A0A650CIF9</accession>
<sequence>MCDYKLSKYDRPLKKTEKILLVSREIFNKIFDEKYFRVLISQDRDGLSKSYYYYILDFYKNVGLIEDNALVSATVIPFVVENDKIVLDKALLSVTKNGLVLIDLNSDKYKCDSCPLKAECKYGLKNVASQLKIKPKGRSLNEIWDNLISQLTKKVINKVVMLPIP</sequence>
<organism evidence="2 3">
    <name type="scientific">Sulfurisphaera ohwakuensis</name>
    <dbReference type="NCBI Taxonomy" id="69656"/>
    <lineage>
        <taxon>Archaea</taxon>
        <taxon>Thermoproteota</taxon>
        <taxon>Thermoprotei</taxon>
        <taxon>Sulfolobales</taxon>
        <taxon>Sulfolobaceae</taxon>
        <taxon>Sulfurisphaera</taxon>
    </lineage>
</organism>
<protein>
    <submittedName>
        <fullName evidence="2">Uncharacterized protein</fullName>
    </submittedName>
</protein>
<reference evidence="2 3" key="1">
    <citation type="submission" date="2019-10" db="EMBL/GenBank/DDBJ databases">
        <title>Genome Sequences from Six Type Strain Members of the Archaeal Family Sulfolobaceae: Acidianus ambivalens, Acidianus infernus, Metallosphaera prunae, Stygiolobus azoricus, Sulfolobus metallicus, and Sulfurisphaera ohwakuensis.</title>
        <authorList>
            <person name="Counts J.A."/>
            <person name="Kelly R.M."/>
        </authorList>
    </citation>
    <scope>NUCLEOTIDE SEQUENCE [LARGE SCALE GENOMIC DNA]</scope>
    <source>
        <strain evidence="2 3">TA-1</strain>
    </source>
</reference>
<dbReference type="AlphaFoldDB" id="A0A650CIF9"/>
<evidence type="ECO:0000313" key="3">
    <source>
        <dbReference type="Proteomes" id="UP000427373"/>
    </source>
</evidence>
<proteinExistence type="predicted"/>
<dbReference type="Proteomes" id="UP000582213">
    <property type="component" value="Unassembled WGS sequence"/>
</dbReference>
<dbReference type="OrthoDB" id="33325at2157"/>
<evidence type="ECO:0000313" key="1">
    <source>
        <dbReference type="EMBL" id="MBB5253330.1"/>
    </source>
</evidence>
<dbReference type="RefSeq" id="WP_156015134.1">
    <property type="nucleotide sequence ID" value="NZ_AP031374.1"/>
</dbReference>
<reference evidence="1 4" key="2">
    <citation type="submission" date="2020-08" db="EMBL/GenBank/DDBJ databases">
        <title>Genomic Encyclopedia of Type Strains, Phase IV (KMG-IV): sequencing the most valuable type-strain genomes for metagenomic binning, comparative biology and taxonomic classification.</title>
        <authorList>
            <person name="Goeker M."/>
        </authorList>
    </citation>
    <scope>NUCLEOTIDE SEQUENCE [LARGE SCALE GENOMIC DNA]</scope>
    <source>
        <strain evidence="1 4">DSM 12421</strain>
    </source>
</reference>
<name>A0A650CIF9_SULOH</name>
<gene>
    <name evidence="2" type="ORF">D1869_11070</name>
    <name evidence="1" type="ORF">HNQ62_001091</name>
</gene>
<evidence type="ECO:0000313" key="4">
    <source>
        <dbReference type="Proteomes" id="UP000582213"/>
    </source>
</evidence>
<dbReference type="Proteomes" id="UP000427373">
    <property type="component" value="Chromosome"/>
</dbReference>
<dbReference type="GeneID" id="95644696"/>